<sequence length="140" mass="15442">MPASLIPKTADNRSLLTPDAHKSGLWFHGFEEQAFLWSVGMDVAHVLAAFDAYSACQCDRAVALLISTVISALIFHPECEFGFDSLDVASYLAACQAFMVVTITGYHDTYNRINSAKSTSTAGWDGFAFTWRAFLRFPMT</sequence>
<dbReference type="Proteomes" id="UP000492821">
    <property type="component" value="Unassembled WGS sequence"/>
</dbReference>
<reference evidence="1" key="1">
    <citation type="journal article" date="2013" name="Genetics">
        <title>The draft genome and transcriptome of Panagrellus redivivus are shaped by the harsh demands of a free-living lifestyle.</title>
        <authorList>
            <person name="Srinivasan J."/>
            <person name="Dillman A.R."/>
            <person name="Macchietto M.G."/>
            <person name="Heikkinen L."/>
            <person name="Lakso M."/>
            <person name="Fracchia K.M."/>
            <person name="Antoshechkin I."/>
            <person name="Mortazavi A."/>
            <person name="Wong G."/>
            <person name="Sternberg P.W."/>
        </authorList>
    </citation>
    <scope>NUCLEOTIDE SEQUENCE [LARGE SCALE GENOMIC DNA]</scope>
    <source>
        <strain evidence="1">MT8872</strain>
    </source>
</reference>
<protein>
    <submittedName>
        <fullName evidence="2">Ion_trans_2 domain-containing protein</fullName>
    </submittedName>
</protein>
<keyword evidence="1" id="KW-1185">Reference proteome</keyword>
<evidence type="ECO:0000313" key="1">
    <source>
        <dbReference type="Proteomes" id="UP000492821"/>
    </source>
</evidence>
<accession>A0A7E4VLI2</accession>
<evidence type="ECO:0000313" key="2">
    <source>
        <dbReference type="WBParaSite" id="Pan_g2238.t1"/>
    </source>
</evidence>
<dbReference type="AlphaFoldDB" id="A0A7E4VLI2"/>
<reference evidence="2" key="2">
    <citation type="submission" date="2020-10" db="UniProtKB">
        <authorList>
            <consortium name="WormBaseParasite"/>
        </authorList>
    </citation>
    <scope>IDENTIFICATION</scope>
</reference>
<name>A0A7E4VLI2_PANRE</name>
<organism evidence="1 2">
    <name type="scientific">Panagrellus redivivus</name>
    <name type="common">Microworm</name>
    <dbReference type="NCBI Taxonomy" id="6233"/>
    <lineage>
        <taxon>Eukaryota</taxon>
        <taxon>Metazoa</taxon>
        <taxon>Ecdysozoa</taxon>
        <taxon>Nematoda</taxon>
        <taxon>Chromadorea</taxon>
        <taxon>Rhabditida</taxon>
        <taxon>Tylenchina</taxon>
        <taxon>Panagrolaimomorpha</taxon>
        <taxon>Panagrolaimoidea</taxon>
        <taxon>Panagrolaimidae</taxon>
        <taxon>Panagrellus</taxon>
    </lineage>
</organism>
<proteinExistence type="predicted"/>
<dbReference type="WBParaSite" id="Pan_g2238.t1">
    <property type="protein sequence ID" value="Pan_g2238.t1"/>
    <property type="gene ID" value="Pan_g2238"/>
</dbReference>